<dbReference type="SUPFAM" id="SSF52058">
    <property type="entry name" value="L domain-like"/>
    <property type="match status" value="1"/>
</dbReference>
<evidence type="ECO:0000313" key="1">
    <source>
        <dbReference type="EMBL" id="CAH0719601.1"/>
    </source>
</evidence>
<evidence type="ECO:0000313" key="2">
    <source>
        <dbReference type="Proteomes" id="UP000838878"/>
    </source>
</evidence>
<dbReference type="AlphaFoldDB" id="A0A8J9UFX1"/>
<sequence length="183" mass="21539">MLPEKLCELPFLKKLDLYDNNLHDLPEGFENLLEVDLAQNYFEEPIDIEYVKKKKKIRLKSPERCNGRKLEVERAESEYSKDTDEEFSCCSKSEEKDIENKSVCSSEDWDSDTYWIPHFSHNTTTSQSPWLFFVKRKMEEGNFCPMDAHQVSIADQVEYEKLCNPKVVYESDGQFDDYSSDES</sequence>
<dbReference type="OrthoDB" id="2021138at2759"/>
<reference evidence="1" key="1">
    <citation type="submission" date="2021-12" db="EMBL/GenBank/DDBJ databases">
        <authorList>
            <person name="Martin H S."/>
        </authorList>
    </citation>
    <scope>NUCLEOTIDE SEQUENCE</scope>
</reference>
<dbReference type="EMBL" id="OV170234">
    <property type="protein sequence ID" value="CAH0719601.1"/>
    <property type="molecule type" value="Genomic_DNA"/>
</dbReference>
<gene>
    <name evidence="1" type="ORF">BINO364_LOCUS5915</name>
</gene>
<dbReference type="Gene3D" id="3.80.10.10">
    <property type="entry name" value="Ribonuclease Inhibitor"/>
    <property type="match status" value="1"/>
</dbReference>
<dbReference type="InterPro" id="IPR032675">
    <property type="entry name" value="LRR_dom_sf"/>
</dbReference>
<dbReference type="Proteomes" id="UP000838878">
    <property type="component" value="Chromosome 14"/>
</dbReference>
<dbReference type="PROSITE" id="PS51450">
    <property type="entry name" value="LRR"/>
    <property type="match status" value="1"/>
</dbReference>
<proteinExistence type="predicted"/>
<dbReference type="InterPro" id="IPR001611">
    <property type="entry name" value="Leu-rich_rpt"/>
</dbReference>
<organism evidence="1 2">
    <name type="scientific">Brenthis ino</name>
    <name type="common">lesser marbled fritillary</name>
    <dbReference type="NCBI Taxonomy" id="405034"/>
    <lineage>
        <taxon>Eukaryota</taxon>
        <taxon>Metazoa</taxon>
        <taxon>Ecdysozoa</taxon>
        <taxon>Arthropoda</taxon>
        <taxon>Hexapoda</taxon>
        <taxon>Insecta</taxon>
        <taxon>Pterygota</taxon>
        <taxon>Neoptera</taxon>
        <taxon>Endopterygota</taxon>
        <taxon>Lepidoptera</taxon>
        <taxon>Glossata</taxon>
        <taxon>Ditrysia</taxon>
        <taxon>Papilionoidea</taxon>
        <taxon>Nymphalidae</taxon>
        <taxon>Heliconiinae</taxon>
        <taxon>Argynnini</taxon>
        <taxon>Brenthis</taxon>
    </lineage>
</organism>
<keyword evidence="2" id="KW-1185">Reference proteome</keyword>
<feature type="non-terminal residue" evidence="1">
    <location>
        <position position="183"/>
    </location>
</feature>
<name>A0A8J9UFX1_9NEOP</name>
<protein>
    <recommendedName>
        <fullName evidence="3">Leucine-rich repeat protein</fullName>
    </recommendedName>
</protein>
<accession>A0A8J9UFX1</accession>
<evidence type="ECO:0008006" key="3">
    <source>
        <dbReference type="Google" id="ProtNLM"/>
    </source>
</evidence>